<dbReference type="Pfam" id="PF00505">
    <property type="entry name" value="HMG_box"/>
    <property type="match status" value="2"/>
</dbReference>
<dbReference type="InterPro" id="IPR050342">
    <property type="entry name" value="HMGB"/>
</dbReference>
<reference evidence="7" key="1">
    <citation type="submission" date="2013-03" db="EMBL/GenBank/DDBJ databases">
        <title>The Genome Sequence of Anopheles epiroticus epiroticus2.</title>
        <authorList>
            <consortium name="The Broad Institute Genomics Platform"/>
            <person name="Neafsey D.E."/>
            <person name="Howell P."/>
            <person name="Walker B."/>
            <person name="Young S.K."/>
            <person name="Zeng Q."/>
            <person name="Gargeya S."/>
            <person name="Fitzgerald M."/>
            <person name="Haas B."/>
            <person name="Abouelleil A."/>
            <person name="Allen A.W."/>
            <person name="Alvarado L."/>
            <person name="Arachchi H.M."/>
            <person name="Berlin A.M."/>
            <person name="Chapman S.B."/>
            <person name="Gainer-Dewar J."/>
            <person name="Goldberg J."/>
            <person name="Griggs A."/>
            <person name="Gujja S."/>
            <person name="Hansen M."/>
            <person name="Howarth C."/>
            <person name="Imamovic A."/>
            <person name="Ireland A."/>
            <person name="Larimer J."/>
            <person name="McCowan C."/>
            <person name="Murphy C."/>
            <person name="Pearson M."/>
            <person name="Poon T.W."/>
            <person name="Priest M."/>
            <person name="Roberts A."/>
            <person name="Saif S."/>
            <person name="Shea T."/>
            <person name="Sisk P."/>
            <person name="Sykes S."/>
            <person name="Wortman J."/>
            <person name="Nusbaum C."/>
            <person name="Birren B."/>
        </authorList>
    </citation>
    <scope>NUCLEOTIDE SEQUENCE [LARGE SCALE GENOMIC DNA]</scope>
    <source>
        <strain evidence="7">Epiroticus2</strain>
    </source>
</reference>
<dbReference type="STRING" id="199890.A0A182PAS9"/>
<keyword evidence="2" id="KW-0539">Nucleus</keyword>
<dbReference type="GO" id="GO:0006357">
    <property type="term" value="P:regulation of transcription by RNA polymerase II"/>
    <property type="evidence" value="ECO:0007669"/>
    <property type="project" value="TreeGrafter"/>
</dbReference>
<dbReference type="PANTHER" id="PTHR48112">
    <property type="entry name" value="HIGH MOBILITY GROUP PROTEIN DSP1"/>
    <property type="match status" value="1"/>
</dbReference>
<dbReference type="SMART" id="SM00398">
    <property type="entry name" value="HMG"/>
    <property type="match status" value="2"/>
</dbReference>
<organism evidence="6 7">
    <name type="scientific">Anopheles epiroticus</name>
    <dbReference type="NCBI Taxonomy" id="199890"/>
    <lineage>
        <taxon>Eukaryota</taxon>
        <taxon>Metazoa</taxon>
        <taxon>Ecdysozoa</taxon>
        <taxon>Arthropoda</taxon>
        <taxon>Hexapoda</taxon>
        <taxon>Insecta</taxon>
        <taxon>Pterygota</taxon>
        <taxon>Neoptera</taxon>
        <taxon>Endopterygota</taxon>
        <taxon>Diptera</taxon>
        <taxon>Nematocera</taxon>
        <taxon>Culicoidea</taxon>
        <taxon>Culicidae</taxon>
        <taxon>Anophelinae</taxon>
        <taxon>Anopheles</taxon>
    </lineage>
</organism>
<dbReference type="CDD" id="cd22012">
    <property type="entry name" value="HMG-box_ABF2_IXR1-like_rpt2"/>
    <property type="match status" value="1"/>
</dbReference>
<evidence type="ECO:0000256" key="1">
    <source>
        <dbReference type="ARBA" id="ARBA00023125"/>
    </source>
</evidence>
<dbReference type="Gene3D" id="1.10.30.10">
    <property type="entry name" value="High mobility group box domain"/>
    <property type="match status" value="2"/>
</dbReference>
<keyword evidence="1 2" id="KW-0238">DNA-binding</keyword>
<feature type="region of interest" description="Disordered" evidence="4">
    <location>
        <begin position="130"/>
        <end position="149"/>
    </location>
</feature>
<protein>
    <recommendedName>
        <fullName evidence="5">HMG box domain-containing protein</fullName>
    </recommendedName>
</protein>
<dbReference type="PROSITE" id="PS50118">
    <property type="entry name" value="HMG_BOX_2"/>
    <property type="match status" value="2"/>
</dbReference>
<evidence type="ECO:0000313" key="6">
    <source>
        <dbReference type="EnsemblMetazoa" id="AEPI004034-PA"/>
    </source>
</evidence>
<evidence type="ECO:0000256" key="3">
    <source>
        <dbReference type="SAM" id="Coils"/>
    </source>
</evidence>
<keyword evidence="3" id="KW-0175">Coiled coil</keyword>
<evidence type="ECO:0000259" key="5">
    <source>
        <dbReference type="PROSITE" id="PS50118"/>
    </source>
</evidence>
<evidence type="ECO:0000256" key="2">
    <source>
        <dbReference type="PROSITE-ProRule" id="PRU00267"/>
    </source>
</evidence>
<feature type="DNA-binding region" description="HMG box" evidence="2">
    <location>
        <begin position="52"/>
        <end position="120"/>
    </location>
</feature>
<dbReference type="VEuPathDB" id="VectorBase:AEPI004034"/>
<dbReference type="GO" id="GO:0005634">
    <property type="term" value="C:nucleus"/>
    <property type="evidence" value="ECO:0007669"/>
    <property type="project" value="UniProtKB-UniRule"/>
</dbReference>
<dbReference type="Proteomes" id="UP000075885">
    <property type="component" value="Unassembled WGS sequence"/>
</dbReference>
<keyword evidence="7" id="KW-1185">Reference proteome</keyword>
<dbReference type="InterPro" id="IPR009071">
    <property type="entry name" value="HMG_box_dom"/>
</dbReference>
<dbReference type="GO" id="GO:0003677">
    <property type="term" value="F:DNA binding"/>
    <property type="evidence" value="ECO:0007669"/>
    <property type="project" value="UniProtKB-UniRule"/>
</dbReference>
<feature type="coiled-coil region" evidence="3">
    <location>
        <begin position="205"/>
        <end position="232"/>
    </location>
</feature>
<dbReference type="SUPFAM" id="SSF47095">
    <property type="entry name" value="HMG-box"/>
    <property type="match status" value="2"/>
</dbReference>
<dbReference type="AlphaFoldDB" id="A0A182PAS9"/>
<evidence type="ECO:0000313" key="7">
    <source>
        <dbReference type="Proteomes" id="UP000075885"/>
    </source>
</evidence>
<accession>A0A182PAS9</accession>
<reference evidence="6" key="2">
    <citation type="submission" date="2020-05" db="UniProtKB">
        <authorList>
            <consortium name="EnsemblMetazoa"/>
        </authorList>
    </citation>
    <scope>IDENTIFICATION</scope>
    <source>
        <strain evidence="6">Epiroticus2</strain>
    </source>
</reference>
<sequence length="276" mass="31423">MQLYAVARLLHGPRLLLSTRQASPLSATQSCALHATASLDYGGAAKTLPEKPKRPMNTYIRFVQGIRSSLVSANPNATPTDISKLAAVKWQTLDQASKTKLDEEYKREQAVWLQKNAKYLSQLTDAQKEEIKQERQQRNENKAKREQKRMLKELGRPKRPMNGYLRFCAHHKPVTGLSKEENKLQMKNLGMQWKRLPEAEKERFNKEADADMKRYQEEMKVWEDRMLAAENVVAVRKKNVLLPPSPASVRAKKGGIPVVESAPITKPKKTTPTTRP</sequence>
<feature type="domain" description="HMG box" evidence="5">
    <location>
        <begin position="157"/>
        <end position="223"/>
    </location>
</feature>
<evidence type="ECO:0000256" key="4">
    <source>
        <dbReference type="SAM" id="MobiDB-lite"/>
    </source>
</evidence>
<name>A0A182PAS9_9DIPT</name>
<dbReference type="PANTHER" id="PTHR48112:SF22">
    <property type="entry name" value="MITOCHONDRIAL TRANSCRIPTION FACTOR A, ISOFORM B"/>
    <property type="match status" value="1"/>
</dbReference>
<feature type="domain" description="HMG box" evidence="5">
    <location>
        <begin position="52"/>
        <end position="120"/>
    </location>
</feature>
<feature type="DNA-binding region" description="HMG box" evidence="2">
    <location>
        <begin position="157"/>
        <end position="223"/>
    </location>
</feature>
<proteinExistence type="predicted"/>
<dbReference type="InterPro" id="IPR036910">
    <property type="entry name" value="HMG_box_dom_sf"/>
</dbReference>
<dbReference type="EnsemblMetazoa" id="AEPI004034-RA">
    <property type="protein sequence ID" value="AEPI004034-PA"/>
    <property type="gene ID" value="AEPI004034"/>
</dbReference>